<gene>
    <name evidence="2" type="ORF">A8O14_05945</name>
</gene>
<proteinExistence type="predicted"/>
<dbReference type="SUPFAM" id="SSF56300">
    <property type="entry name" value="Metallo-dependent phosphatases"/>
    <property type="match status" value="1"/>
</dbReference>
<dbReference type="InterPro" id="IPR029052">
    <property type="entry name" value="Metallo-depent_PP-like"/>
</dbReference>
<keyword evidence="3" id="KW-1185">Reference proteome</keyword>
<evidence type="ECO:0000313" key="2">
    <source>
        <dbReference type="EMBL" id="ANI99663.1"/>
    </source>
</evidence>
<dbReference type="GO" id="GO:0016787">
    <property type="term" value="F:hydrolase activity"/>
    <property type="evidence" value="ECO:0007669"/>
    <property type="project" value="InterPro"/>
</dbReference>
<dbReference type="AlphaFoldDB" id="A0A191UF51"/>
<protein>
    <recommendedName>
        <fullName evidence="1">Calcineurin-like phosphoesterase domain-containing protein</fullName>
    </recommendedName>
</protein>
<evidence type="ECO:0000313" key="3">
    <source>
        <dbReference type="Proteomes" id="UP000078463"/>
    </source>
</evidence>
<name>A0A191UF51_9BURK</name>
<dbReference type="Gene3D" id="3.60.21.10">
    <property type="match status" value="2"/>
</dbReference>
<dbReference type="RefSeq" id="WP_068948674.1">
    <property type="nucleotide sequence ID" value="NZ_CP015922.1"/>
</dbReference>
<dbReference type="OrthoDB" id="356681at2"/>
<dbReference type="Proteomes" id="UP000078463">
    <property type="component" value="Chromosome"/>
</dbReference>
<dbReference type="InterPro" id="IPR004843">
    <property type="entry name" value="Calcineurin-like_PHP"/>
</dbReference>
<dbReference type="Pfam" id="PF00149">
    <property type="entry name" value="Metallophos"/>
    <property type="match status" value="1"/>
</dbReference>
<dbReference type="STRING" id="1743168.A8O14_05945"/>
<dbReference type="PANTHER" id="PTHR37844:SF2">
    <property type="entry name" value="SER_THR PROTEIN PHOSPHATASE SUPERFAMILY (AFU_ORTHOLOGUE AFUA_1G14840)"/>
    <property type="match status" value="1"/>
</dbReference>
<evidence type="ECO:0000259" key="1">
    <source>
        <dbReference type="Pfam" id="PF00149"/>
    </source>
</evidence>
<accession>A0A191UF51</accession>
<sequence>MKIHVLSDLHLEFADFSPALNVADVIVLAGDISLRSEGITWARKSFPNQEIIYVAGNHEFYGSQRVHAIERMRNTSTENGIHFLDDDVLQLQDPKSNTPIRFLGATLWTDFLLFGQDLKSKCLSYGELYLNDFRAIRDGGRNFSPKKSIQLHEKSLAWLQQELERPFDGKTVVITHHLPSMGSVAERYKQDLLSACFSSELAHLFGKMSLWIHGHTHDSCDYEMNGTRVVCNPRGYVRSNHAENPEFNPALIVEI</sequence>
<organism evidence="2 3">
    <name type="scientific">Polynucleobacter wuianus</name>
    <dbReference type="NCBI Taxonomy" id="1743168"/>
    <lineage>
        <taxon>Bacteria</taxon>
        <taxon>Pseudomonadati</taxon>
        <taxon>Pseudomonadota</taxon>
        <taxon>Betaproteobacteria</taxon>
        <taxon>Burkholderiales</taxon>
        <taxon>Burkholderiaceae</taxon>
        <taxon>Polynucleobacter</taxon>
    </lineage>
</organism>
<feature type="domain" description="Calcineurin-like phosphoesterase" evidence="1">
    <location>
        <begin position="1"/>
        <end position="218"/>
    </location>
</feature>
<reference evidence="3" key="1">
    <citation type="submission" date="2016-05" db="EMBL/GenBank/DDBJ databases">
        <title>Polynucleobacter sp. QLW-P1FAT50C-4 genome.</title>
        <authorList>
            <person name="Hahn M.W."/>
        </authorList>
    </citation>
    <scope>NUCLEOTIDE SEQUENCE [LARGE SCALE GENOMIC DNA]</scope>
    <source>
        <strain evidence="3">QLW-P1FAT50C-4</strain>
    </source>
</reference>
<dbReference type="EMBL" id="CP015922">
    <property type="protein sequence ID" value="ANI99663.1"/>
    <property type="molecule type" value="Genomic_DNA"/>
</dbReference>
<dbReference type="PANTHER" id="PTHR37844">
    <property type="entry name" value="SER/THR PROTEIN PHOSPHATASE SUPERFAMILY (AFU_ORTHOLOGUE AFUA_1G14840)"/>
    <property type="match status" value="1"/>
</dbReference>
<dbReference type="KEGG" id="pwu:A8O14_05945"/>